<comment type="caution">
    <text evidence="2">The sequence shown here is derived from an EMBL/GenBank/DDBJ whole genome shotgun (WGS) entry which is preliminary data.</text>
</comment>
<organism evidence="2 3">
    <name type="scientific">Rapidithrix thailandica</name>
    <dbReference type="NCBI Taxonomy" id="413964"/>
    <lineage>
        <taxon>Bacteria</taxon>
        <taxon>Pseudomonadati</taxon>
        <taxon>Bacteroidota</taxon>
        <taxon>Cytophagia</taxon>
        <taxon>Cytophagales</taxon>
        <taxon>Flammeovirgaceae</taxon>
        <taxon>Rapidithrix</taxon>
    </lineage>
</organism>
<feature type="region of interest" description="Disordered" evidence="1">
    <location>
        <begin position="22"/>
        <end position="43"/>
    </location>
</feature>
<evidence type="ECO:0000313" key="2">
    <source>
        <dbReference type="EMBL" id="MEN7548833.1"/>
    </source>
</evidence>
<sequence length="43" mass="4784">MVRHFKGPTIRRIVELFDRVPATGMPATGMPATGMPDHSKMMN</sequence>
<gene>
    <name evidence="2" type="ORF">AAG747_13005</name>
</gene>
<keyword evidence="3" id="KW-1185">Reference proteome</keyword>
<dbReference type="RefSeq" id="WP_346821609.1">
    <property type="nucleotide sequence ID" value="NZ_JBDKWZ010000006.1"/>
</dbReference>
<proteinExistence type="predicted"/>
<accession>A0AAW9S8T8</accession>
<evidence type="ECO:0000313" key="3">
    <source>
        <dbReference type="Proteomes" id="UP001403385"/>
    </source>
</evidence>
<reference evidence="2 3" key="1">
    <citation type="submission" date="2024-04" db="EMBL/GenBank/DDBJ databases">
        <title>Novel genus in family Flammeovirgaceae.</title>
        <authorList>
            <person name="Nguyen T.H."/>
            <person name="Vuong T.Q."/>
            <person name="Le H."/>
            <person name="Kim S.-G."/>
        </authorList>
    </citation>
    <scope>NUCLEOTIDE SEQUENCE [LARGE SCALE GENOMIC DNA]</scope>
    <source>
        <strain evidence="2 3">JCM 23209</strain>
    </source>
</reference>
<name>A0AAW9S8T8_9BACT</name>
<protein>
    <submittedName>
        <fullName evidence="2">Uncharacterized protein</fullName>
    </submittedName>
</protein>
<dbReference type="Proteomes" id="UP001403385">
    <property type="component" value="Unassembled WGS sequence"/>
</dbReference>
<evidence type="ECO:0000256" key="1">
    <source>
        <dbReference type="SAM" id="MobiDB-lite"/>
    </source>
</evidence>
<dbReference type="EMBL" id="JBDKWZ010000006">
    <property type="protein sequence ID" value="MEN7548833.1"/>
    <property type="molecule type" value="Genomic_DNA"/>
</dbReference>
<dbReference type="AlphaFoldDB" id="A0AAW9S8T8"/>